<feature type="transmembrane region" description="Helical" evidence="10">
    <location>
        <begin position="125"/>
        <end position="141"/>
    </location>
</feature>
<dbReference type="AlphaFoldDB" id="A0A1G8HE03"/>
<evidence type="ECO:0000256" key="3">
    <source>
        <dbReference type="ARBA" id="ARBA00021717"/>
    </source>
</evidence>
<evidence type="ECO:0000256" key="2">
    <source>
        <dbReference type="ARBA" id="ARBA00009772"/>
    </source>
</evidence>
<keyword evidence="11" id="KW-0282">Flagellum</keyword>
<proteinExistence type="inferred from homology"/>
<dbReference type="PANTHER" id="PTHR30065">
    <property type="entry name" value="FLAGELLAR BIOSYNTHETIC PROTEIN FLIR"/>
    <property type="match status" value="1"/>
</dbReference>
<evidence type="ECO:0000256" key="5">
    <source>
        <dbReference type="ARBA" id="ARBA00022692"/>
    </source>
</evidence>
<evidence type="ECO:0000313" key="11">
    <source>
        <dbReference type="EMBL" id="SDI04829.1"/>
    </source>
</evidence>
<keyword evidence="5 10" id="KW-0812">Transmembrane</keyword>
<dbReference type="GO" id="GO:0005886">
    <property type="term" value="C:plasma membrane"/>
    <property type="evidence" value="ECO:0007669"/>
    <property type="project" value="UniProtKB-SubCell"/>
</dbReference>
<comment type="similarity">
    <text evidence="2 10">Belongs to the FliR/MopE/SpaR family.</text>
</comment>
<keyword evidence="12" id="KW-1185">Reference proteome</keyword>
<dbReference type="STRING" id="83767.SAMN05660652_02768"/>
<dbReference type="InterPro" id="IPR006303">
    <property type="entry name" value="FliR"/>
</dbReference>
<dbReference type="OrthoDB" id="9797790at2"/>
<evidence type="ECO:0000256" key="1">
    <source>
        <dbReference type="ARBA" id="ARBA00002578"/>
    </source>
</evidence>
<evidence type="ECO:0000256" key="7">
    <source>
        <dbReference type="ARBA" id="ARBA00023136"/>
    </source>
</evidence>
<dbReference type="GO" id="GO:0006605">
    <property type="term" value="P:protein targeting"/>
    <property type="evidence" value="ECO:0007669"/>
    <property type="project" value="UniProtKB-UniRule"/>
</dbReference>
<keyword evidence="4 10" id="KW-1003">Cell membrane</keyword>
<dbReference type="GO" id="GO:0044780">
    <property type="term" value="P:bacterial-type flagellum assembly"/>
    <property type="evidence" value="ECO:0007669"/>
    <property type="project" value="UniProtKB-UniRule"/>
</dbReference>
<evidence type="ECO:0000256" key="6">
    <source>
        <dbReference type="ARBA" id="ARBA00022989"/>
    </source>
</evidence>
<evidence type="ECO:0000256" key="8">
    <source>
        <dbReference type="ARBA" id="ARBA00023143"/>
    </source>
</evidence>
<keyword evidence="8 10" id="KW-0975">Bacterial flagellum</keyword>
<evidence type="ECO:0000256" key="9">
    <source>
        <dbReference type="NCBIfam" id="TIGR01400"/>
    </source>
</evidence>
<organism evidence="11 12">
    <name type="scientific">Propionivibrio dicarboxylicus</name>
    <dbReference type="NCBI Taxonomy" id="83767"/>
    <lineage>
        <taxon>Bacteria</taxon>
        <taxon>Pseudomonadati</taxon>
        <taxon>Pseudomonadota</taxon>
        <taxon>Betaproteobacteria</taxon>
        <taxon>Rhodocyclales</taxon>
        <taxon>Rhodocyclaceae</taxon>
        <taxon>Propionivibrio</taxon>
    </lineage>
</organism>
<feature type="transmembrane region" description="Helical" evidence="10">
    <location>
        <begin position="179"/>
        <end position="205"/>
    </location>
</feature>
<comment type="function">
    <text evidence="1 10">Role in flagellar biosynthesis.</text>
</comment>
<dbReference type="GO" id="GO:0009425">
    <property type="term" value="C:bacterial-type flagellum basal body"/>
    <property type="evidence" value="ECO:0007669"/>
    <property type="project" value="UniProtKB-SubCell"/>
</dbReference>
<dbReference type="PRINTS" id="PR00953">
    <property type="entry name" value="TYPE3IMRPROT"/>
</dbReference>
<comment type="subcellular location">
    <subcellularLocation>
        <location evidence="10">Cell membrane</location>
        <topology evidence="10">Multi-pass membrane protein</topology>
    </subcellularLocation>
    <subcellularLocation>
        <location evidence="10">Bacterial flagellum basal body</location>
    </subcellularLocation>
</comment>
<evidence type="ECO:0000256" key="4">
    <source>
        <dbReference type="ARBA" id="ARBA00022475"/>
    </source>
</evidence>
<protein>
    <recommendedName>
        <fullName evidence="3 9">Flagellar biosynthetic protein FliR</fullName>
    </recommendedName>
</protein>
<dbReference type="Pfam" id="PF01311">
    <property type="entry name" value="Bac_export_1"/>
    <property type="match status" value="1"/>
</dbReference>
<gene>
    <name evidence="11" type="ORF">SAMN05660652_02768</name>
</gene>
<feature type="transmembrane region" description="Helical" evidence="10">
    <location>
        <begin position="81"/>
        <end position="104"/>
    </location>
</feature>
<dbReference type="RefSeq" id="WP_091938497.1">
    <property type="nucleotide sequence ID" value="NZ_FNCY01000012.1"/>
</dbReference>
<dbReference type="NCBIfam" id="TIGR01400">
    <property type="entry name" value="fliR"/>
    <property type="match status" value="1"/>
</dbReference>
<keyword evidence="11" id="KW-0969">Cilium</keyword>
<name>A0A1G8HE03_9RHOO</name>
<evidence type="ECO:0000256" key="10">
    <source>
        <dbReference type="RuleBase" id="RU362071"/>
    </source>
</evidence>
<keyword evidence="6 10" id="KW-1133">Transmembrane helix</keyword>
<dbReference type="InterPro" id="IPR002010">
    <property type="entry name" value="T3SS_IM_R"/>
</dbReference>
<evidence type="ECO:0000313" key="12">
    <source>
        <dbReference type="Proteomes" id="UP000198607"/>
    </source>
</evidence>
<feature type="transmembrane region" description="Helical" evidence="10">
    <location>
        <begin position="217"/>
        <end position="237"/>
    </location>
</feature>
<keyword evidence="11" id="KW-0966">Cell projection</keyword>
<dbReference type="Proteomes" id="UP000198607">
    <property type="component" value="Unassembled WGS sequence"/>
</dbReference>
<feature type="transmembrane region" description="Helical" evidence="10">
    <location>
        <begin position="42"/>
        <end position="61"/>
    </location>
</feature>
<feature type="transmembrane region" description="Helical" evidence="10">
    <location>
        <begin position="12"/>
        <end position="30"/>
    </location>
</feature>
<dbReference type="PANTHER" id="PTHR30065:SF8">
    <property type="entry name" value="FLAGELLAR BIOSYNTHETIC PROTEIN FLIR"/>
    <property type="match status" value="1"/>
</dbReference>
<accession>A0A1G8HE03</accession>
<dbReference type="EMBL" id="FNCY01000012">
    <property type="protein sequence ID" value="SDI04829.1"/>
    <property type="molecule type" value="Genomic_DNA"/>
</dbReference>
<keyword evidence="7 10" id="KW-0472">Membrane</keyword>
<sequence>MIQLTSAQLDAWIMAFLYPATRILSLLTVAPPFNNPALSTRIRLILGIAITVAIMPTLPPIRGIQPATFTGLLVLAEQMLIGFSMGFALRLIFAAIDMAGFMIGNQAGLGFATAYDPQNTAQTQVTSEFLGILALLLFLAIDGHLMVIATIANSFTVLPIGIALPAAGSWKNLVSAGSIVFSSGIFLALPIVVTLLIGNVAVAILGRVAPQLNLMAIGFPITIVLGFTTLLLGMSYLDSPLRQLFEYGLLSMNGFFVAR</sequence>
<reference evidence="11 12" key="1">
    <citation type="submission" date="2016-10" db="EMBL/GenBank/DDBJ databases">
        <authorList>
            <person name="de Groot N.N."/>
        </authorList>
    </citation>
    <scope>NUCLEOTIDE SEQUENCE [LARGE SCALE GENOMIC DNA]</scope>
    <source>
        <strain evidence="11 12">DSM 5885</strain>
    </source>
</reference>